<comment type="catalytic activity">
    <reaction evidence="7 8">
        <text>cytidine(34) in tRNA(Ile2) + L-lysine + ATP = lysidine(34) in tRNA(Ile2) + AMP + diphosphate + H(+)</text>
        <dbReference type="Rhea" id="RHEA:43744"/>
        <dbReference type="Rhea" id="RHEA-COMP:10625"/>
        <dbReference type="Rhea" id="RHEA-COMP:10670"/>
        <dbReference type="ChEBI" id="CHEBI:15378"/>
        <dbReference type="ChEBI" id="CHEBI:30616"/>
        <dbReference type="ChEBI" id="CHEBI:32551"/>
        <dbReference type="ChEBI" id="CHEBI:33019"/>
        <dbReference type="ChEBI" id="CHEBI:82748"/>
        <dbReference type="ChEBI" id="CHEBI:83665"/>
        <dbReference type="ChEBI" id="CHEBI:456215"/>
        <dbReference type="EC" id="6.3.4.19"/>
    </reaction>
</comment>
<comment type="caution">
    <text evidence="10">The sequence shown here is derived from an EMBL/GenBank/DDBJ whole genome shotgun (WGS) entry which is preliminary data.</text>
</comment>
<comment type="function">
    <text evidence="8">Ligates lysine onto the cytidine present at position 34 of the AUA codon-specific tRNA(Ile) that contains the anticodon CAU, in an ATP-dependent manner. Cytidine is converted to lysidine, thus changing the amino acid specificity of the tRNA from methionine to isoleucine.</text>
</comment>
<comment type="similarity">
    <text evidence="8">Belongs to the tRNA(Ile)-lysidine synthase family.</text>
</comment>
<dbReference type="Gene3D" id="3.40.50.620">
    <property type="entry name" value="HUPs"/>
    <property type="match status" value="1"/>
</dbReference>
<dbReference type="GO" id="GO:0005524">
    <property type="term" value="F:ATP binding"/>
    <property type="evidence" value="ECO:0007669"/>
    <property type="project" value="UniProtKB-UniRule"/>
</dbReference>
<dbReference type="SUPFAM" id="SSF56037">
    <property type="entry name" value="PheT/TilS domain"/>
    <property type="match status" value="1"/>
</dbReference>
<dbReference type="EC" id="6.3.4.19" evidence="8"/>
<dbReference type="InterPro" id="IPR012796">
    <property type="entry name" value="Lysidine-tRNA-synth_C"/>
</dbReference>
<dbReference type="SMART" id="SM00977">
    <property type="entry name" value="TilS_C"/>
    <property type="match status" value="1"/>
</dbReference>
<dbReference type="CDD" id="cd01992">
    <property type="entry name" value="TilS_N"/>
    <property type="match status" value="1"/>
</dbReference>
<dbReference type="EMBL" id="BMIB01000001">
    <property type="protein sequence ID" value="GGH58108.1"/>
    <property type="molecule type" value="Genomic_DNA"/>
</dbReference>
<evidence type="ECO:0000256" key="1">
    <source>
        <dbReference type="ARBA" id="ARBA00004496"/>
    </source>
</evidence>
<keyword evidence="3 8" id="KW-0436">Ligase</keyword>
<dbReference type="PANTHER" id="PTHR43033:SF1">
    <property type="entry name" value="TRNA(ILE)-LYSIDINE SYNTHASE-RELATED"/>
    <property type="match status" value="1"/>
</dbReference>
<evidence type="ECO:0000313" key="11">
    <source>
        <dbReference type="Proteomes" id="UP000627292"/>
    </source>
</evidence>
<dbReference type="Proteomes" id="UP000627292">
    <property type="component" value="Unassembled WGS sequence"/>
</dbReference>
<dbReference type="Pfam" id="PF01171">
    <property type="entry name" value="ATP_bind_3"/>
    <property type="match status" value="1"/>
</dbReference>
<proteinExistence type="inferred from homology"/>
<evidence type="ECO:0000256" key="8">
    <source>
        <dbReference type="HAMAP-Rule" id="MF_01161"/>
    </source>
</evidence>
<dbReference type="GO" id="GO:0032267">
    <property type="term" value="F:tRNA(Ile)-lysidine synthase activity"/>
    <property type="evidence" value="ECO:0007669"/>
    <property type="project" value="UniProtKB-EC"/>
</dbReference>
<dbReference type="InterPro" id="IPR012094">
    <property type="entry name" value="tRNA_Ile_lys_synt"/>
</dbReference>
<keyword evidence="4 8" id="KW-0819">tRNA processing</keyword>
<dbReference type="AlphaFoldDB" id="A0A917ILL4"/>
<dbReference type="HAMAP" id="MF_01161">
    <property type="entry name" value="tRNA_Ile_lys_synt"/>
    <property type="match status" value="1"/>
</dbReference>
<evidence type="ECO:0000256" key="3">
    <source>
        <dbReference type="ARBA" id="ARBA00022598"/>
    </source>
</evidence>
<name>A0A917ILL4_9BACT</name>
<evidence type="ECO:0000259" key="9">
    <source>
        <dbReference type="SMART" id="SM00977"/>
    </source>
</evidence>
<dbReference type="InterPro" id="IPR014729">
    <property type="entry name" value="Rossmann-like_a/b/a_fold"/>
</dbReference>
<comment type="domain">
    <text evidence="8">The N-terminal region contains the highly conserved SGGXDS motif, predicted to be a P-loop motif involved in ATP binding.</text>
</comment>
<reference evidence="10" key="2">
    <citation type="submission" date="2020-09" db="EMBL/GenBank/DDBJ databases">
        <authorList>
            <person name="Sun Q."/>
            <person name="Zhou Y."/>
        </authorList>
    </citation>
    <scope>NUCLEOTIDE SEQUENCE</scope>
    <source>
        <strain evidence="10">CGMCC 1.15290</strain>
    </source>
</reference>
<dbReference type="RefSeq" id="WP_188950109.1">
    <property type="nucleotide sequence ID" value="NZ_BMIB01000001.1"/>
</dbReference>
<protein>
    <recommendedName>
        <fullName evidence="8">tRNA(Ile)-lysidine synthase</fullName>
        <ecNumber evidence="8">6.3.4.19</ecNumber>
    </recommendedName>
    <alternativeName>
        <fullName evidence="8">tRNA(Ile)-2-lysyl-cytidine synthase</fullName>
    </alternativeName>
    <alternativeName>
        <fullName evidence="8">tRNA(Ile)-lysidine synthetase</fullName>
    </alternativeName>
</protein>
<dbReference type="NCBIfam" id="TIGR02432">
    <property type="entry name" value="lysidine_TilS_N"/>
    <property type="match status" value="1"/>
</dbReference>
<evidence type="ECO:0000256" key="5">
    <source>
        <dbReference type="ARBA" id="ARBA00022741"/>
    </source>
</evidence>
<gene>
    <name evidence="8 10" type="primary">tilS</name>
    <name evidence="10" type="ORF">GCM10011379_03510</name>
</gene>
<dbReference type="GO" id="GO:0005737">
    <property type="term" value="C:cytoplasm"/>
    <property type="evidence" value="ECO:0007669"/>
    <property type="project" value="UniProtKB-SubCell"/>
</dbReference>
<accession>A0A917ILL4</accession>
<evidence type="ECO:0000256" key="7">
    <source>
        <dbReference type="ARBA" id="ARBA00048539"/>
    </source>
</evidence>
<keyword evidence="6 8" id="KW-0067">ATP-binding</keyword>
<evidence type="ECO:0000313" key="10">
    <source>
        <dbReference type="EMBL" id="GGH58108.1"/>
    </source>
</evidence>
<dbReference type="GO" id="GO:0006400">
    <property type="term" value="P:tRNA modification"/>
    <property type="evidence" value="ECO:0007669"/>
    <property type="project" value="UniProtKB-UniRule"/>
</dbReference>
<evidence type="ECO:0000256" key="6">
    <source>
        <dbReference type="ARBA" id="ARBA00022840"/>
    </source>
</evidence>
<organism evidence="10 11">
    <name type="scientific">Filimonas zeae</name>
    <dbReference type="NCBI Taxonomy" id="1737353"/>
    <lineage>
        <taxon>Bacteria</taxon>
        <taxon>Pseudomonadati</taxon>
        <taxon>Bacteroidota</taxon>
        <taxon>Chitinophagia</taxon>
        <taxon>Chitinophagales</taxon>
        <taxon>Chitinophagaceae</taxon>
        <taxon>Filimonas</taxon>
    </lineage>
</organism>
<feature type="domain" description="Lysidine-tRNA(Ile) synthetase C-terminal" evidence="9">
    <location>
        <begin position="375"/>
        <end position="447"/>
    </location>
</feature>
<dbReference type="InterPro" id="IPR011063">
    <property type="entry name" value="TilS/TtcA_N"/>
</dbReference>
<evidence type="ECO:0000256" key="2">
    <source>
        <dbReference type="ARBA" id="ARBA00022490"/>
    </source>
</evidence>
<comment type="subcellular location">
    <subcellularLocation>
        <location evidence="1 8">Cytoplasm</location>
    </subcellularLocation>
</comment>
<keyword evidence="2 8" id="KW-0963">Cytoplasm</keyword>
<dbReference type="SUPFAM" id="SSF52402">
    <property type="entry name" value="Adenine nucleotide alpha hydrolases-like"/>
    <property type="match status" value="1"/>
</dbReference>
<dbReference type="PANTHER" id="PTHR43033">
    <property type="entry name" value="TRNA(ILE)-LYSIDINE SYNTHASE-RELATED"/>
    <property type="match status" value="1"/>
</dbReference>
<keyword evidence="11" id="KW-1185">Reference proteome</keyword>
<feature type="binding site" evidence="8">
    <location>
        <begin position="31"/>
        <end position="36"/>
    </location>
    <ligand>
        <name>ATP</name>
        <dbReference type="ChEBI" id="CHEBI:30616"/>
    </ligand>
</feature>
<evidence type="ECO:0000256" key="4">
    <source>
        <dbReference type="ARBA" id="ARBA00022694"/>
    </source>
</evidence>
<reference evidence="10" key="1">
    <citation type="journal article" date="2014" name="Int. J. Syst. Evol. Microbiol.">
        <title>Complete genome sequence of Corynebacterium casei LMG S-19264T (=DSM 44701T), isolated from a smear-ripened cheese.</title>
        <authorList>
            <consortium name="US DOE Joint Genome Institute (JGI-PGF)"/>
            <person name="Walter F."/>
            <person name="Albersmeier A."/>
            <person name="Kalinowski J."/>
            <person name="Ruckert C."/>
        </authorList>
    </citation>
    <scope>NUCLEOTIDE SEQUENCE</scope>
    <source>
        <strain evidence="10">CGMCC 1.15290</strain>
    </source>
</reference>
<sequence length="453" mass="52129">MNQVAARFQQYWKKHFNHLPAGNTHVILAVSGGIDSVVLAHLLHTTGITFSLAHGNFGLRGEESERDEAFVRNMGVQYGVEVHVQRFATAQWTQQQKVSIQEAARILRYTWFEQIWSRLPHAPRAVATAHHANDSMETLLMNFFRGTGISGLHGIQPVQGHIIRPLLFATRQEISSYAVQHQLQWVEDSSNASDKYTRNYFRLQLIPGLQQVFPEVEENLLQNIERFTEVEMLYRQAVSQQLEKLVEQKGAEQHIPIYKLLKATPLHTLLWEMIRPFQFTAAQTEEVKKLLTTGGQGSYITSATHRIIKNRNWLIIAPVKVEEAEHIIIEDFAGNSLFSQGSIQMQLSEQPMAEKEMQQPPQVGLFDADAIQFPLLLRPWKTGDYFYPLGMQKKKKINRFLIDLKLSATDKEKTWVLVMNEKIIWVVGRRIDNRFKVTPHTKRVLKLTYTAAK</sequence>
<keyword evidence="5 8" id="KW-0547">Nucleotide-binding</keyword>
<dbReference type="NCBIfam" id="TIGR02433">
    <property type="entry name" value="lysidine_TilS_C"/>
    <property type="match status" value="1"/>
</dbReference>
<dbReference type="Pfam" id="PF11734">
    <property type="entry name" value="TilS_C"/>
    <property type="match status" value="1"/>
</dbReference>
<dbReference type="InterPro" id="IPR012795">
    <property type="entry name" value="tRNA_Ile_lys_synt_N"/>
</dbReference>